<evidence type="ECO:0000313" key="2">
    <source>
        <dbReference type="Proteomes" id="UP000503349"/>
    </source>
</evidence>
<protein>
    <submittedName>
        <fullName evidence="1">Uncharacterized protein</fullName>
    </submittedName>
</protein>
<dbReference type="Proteomes" id="UP000503349">
    <property type="component" value="Chromosome 7"/>
</dbReference>
<proteinExistence type="predicted"/>
<reference evidence="2" key="2">
    <citation type="submission" date="2019-02" db="EMBL/GenBank/DDBJ databases">
        <title>Opniocepnalus argus Var Kimnra genome.</title>
        <authorList>
            <person name="Zhou C."/>
            <person name="Xiao S."/>
        </authorList>
    </citation>
    <scope>NUCLEOTIDE SEQUENCE [LARGE SCALE GENOMIC DNA]</scope>
</reference>
<keyword evidence="2" id="KW-1185">Reference proteome</keyword>
<gene>
    <name evidence="1" type="ORF">EXN66_Car007491</name>
</gene>
<dbReference type="AlphaFoldDB" id="A0A6G1PP91"/>
<organism evidence="1 2">
    <name type="scientific">Channa argus</name>
    <name type="common">Northern snakehead</name>
    <name type="synonym">Ophicephalus argus</name>
    <dbReference type="NCBI Taxonomy" id="215402"/>
    <lineage>
        <taxon>Eukaryota</taxon>
        <taxon>Metazoa</taxon>
        <taxon>Chordata</taxon>
        <taxon>Craniata</taxon>
        <taxon>Vertebrata</taxon>
        <taxon>Euteleostomi</taxon>
        <taxon>Actinopterygii</taxon>
        <taxon>Neopterygii</taxon>
        <taxon>Teleostei</taxon>
        <taxon>Neoteleostei</taxon>
        <taxon>Acanthomorphata</taxon>
        <taxon>Anabantaria</taxon>
        <taxon>Anabantiformes</taxon>
        <taxon>Channoidei</taxon>
        <taxon>Channidae</taxon>
        <taxon>Channa</taxon>
    </lineage>
</organism>
<accession>A0A6G1PP91</accession>
<reference evidence="1 2" key="1">
    <citation type="submission" date="2019-02" db="EMBL/GenBank/DDBJ databases">
        <title>Opniocepnalus argus genome.</title>
        <authorList>
            <person name="Zhou C."/>
            <person name="Xiao S."/>
        </authorList>
    </citation>
    <scope>NUCLEOTIDE SEQUENCE [LARGE SCALE GENOMIC DNA]</scope>
    <source>
        <strain evidence="1">OARG1902GOOAL</strain>
        <tissue evidence="1">Muscle</tissue>
    </source>
</reference>
<sequence length="67" mass="7258">MSRRGANDLSQHLSVIACLIVAAVKFSDQDFMLVVIQQLSGLPSFCGQSPLESVWIVCSSLISSLFI</sequence>
<dbReference type="EMBL" id="CM015718">
    <property type="protein sequence ID" value="KAF3691816.1"/>
    <property type="molecule type" value="Genomic_DNA"/>
</dbReference>
<name>A0A6G1PP91_CHAAH</name>
<evidence type="ECO:0000313" key="1">
    <source>
        <dbReference type="EMBL" id="KAF3691816.1"/>
    </source>
</evidence>